<dbReference type="PANTHER" id="PTHR37900:SF5">
    <property type="entry name" value="OS02G0159250 PROTEIN"/>
    <property type="match status" value="1"/>
</dbReference>
<sequence>MTLTPLMVRSVVRLVRSLVSDPMATVSTLLYYSHLLPRHLNLERYIQSDLLHPHNYLFHFLINFLRCL</sequence>
<proteinExistence type="predicted"/>
<dbReference type="EMBL" id="JBDFQZ010000014">
    <property type="protein sequence ID" value="KAK9666173.1"/>
    <property type="molecule type" value="Genomic_DNA"/>
</dbReference>
<dbReference type="PANTHER" id="PTHR37900">
    <property type="match status" value="1"/>
</dbReference>
<dbReference type="AlphaFoldDB" id="A0AAW1GT39"/>
<protein>
    <submittedName>
        <fullName evidence="1">Uncharacterized protein</fullName>
    </submittedName>
</protein>
<accession>A0AAW1GT39</accession>
<evidence type="ECO:0000313" key="2">
    <source>
        <dbReference type="Proteomes" id="UP001443914"/>
    </source>
</evidence>
<comment type="caution">
    <text evidence="1">The sequence shown here is derived from an EMBL/GenBank/DDBJ whole genome shotgun (WGS) entry which is preliminary data.</text>
</comment>
<keyword evidence="2" id="KW-1185">Reference proteome</keyword>
<reference evidence="1" key="1">
    <citation type="submission" date="2024-03" db="EMBL/GenBank/DDBJ databases">
        <title>WGS assembly of Saponaria officinalis var. Norfolk2.</title>
        <authorList>
            <person name="Jenkins J."/>
            <person name="Shu S."/>
            <person name="Grimwood J."/>
            <person name="Barry K."/>
            <person name="Goodstein D."/>
            <person name="Schmutz J."/>
            <person name="Leebens-Mack J."/>
            <person name="Osbourn A."/>
        </authorList>
    </citation>
    <scope>NUCLEOTIDE SEQUENCE [LARGE SCALE GENOMIC DNA]</scope>
    <source>
        <strain evidence="1">JIC</strain>
    </source>
</reference>
<name>A0AAW1GT39_SAPOF</name>
<organism evidence="1 2">
    <name type="scientific">Saponaria officinalis</name>
    <name type="common">Common soapwort</name>
    <name type="synonym">Lychnis saponaria</name>
    <dbReference type="NCBI Taxonomy" id="3572"/>
    <lineage>
        <taxon>Eukaryota</taxon>
        <taxon>Viridiplantae</taxon>
        <taxon>Streptophyta</taxon>
        <taxon>Embryophyta</taxon>
        <taxon>Tracheophyta</taxon>
        <taxon>Spermatophyta</taxon>
        <taxon>Magnoliopsida</taxon>
        <taxon>eudicotyledons</taxon>
        <taxon>Gunneridae</taxon>
        <taxon>Pentapetalae</taxon>
        <taxon>Caryophyllales</taxon>
        <taxon>Caryophyllaceae</taxon>
        <taxon>Caryophylleae</taxon>
        <taxon>Saponaria</taxon>
    </lineage>
</organism>
<evidence type="ECO:0000313" key="1">
    <source>
        <dbReference type="EMBL" id="KAK9666173.1"/>
    </source>
</evidence>
<dbReference type="Proteomes" id="UP001443914">
    <property type="component" value="Unassembled WGS sequence"/>
</dbReference>
<gene>
    <name evidence="1" type="ORF">RND81_14G166400</name>
</gene>